<dbReference type="InterPro" id="IPR014457">
    <property type="entry name" value="UCP010260"/>
</dbReference>
<dbReference type="InterPro" id="IPR018960">
    <property type="entry name" value="DUF1990"/>
</dbReference>
<evidence type="ECO:0000259" key="1">
    <source>
        <dbReference type="Pfam" id="PF09348"/>
    </source>
</evidence>
<organism evidence="2 3">
    <name type="scientific">Arthrobacter flavus</name>
    <dbReference type="NCBI Taxonomy" id="95172"/>
    <lineage>
        <taxon>Bacteria</taxon>
        <taxon>Bacillati</taxon>
        <taxon>Actinomycetota</taxon>
        <taxon>Actinomycetes</taxon>
        <taxon>Micrococcales</taxon>
        <taxon>Micrococcaceae</taxon>
        <taxon>Arthrobacter</taxon>
    </lineage>
</organism>
<dbReference type="PIRSF" id="PIRSF010260">
    <property type="entry name" value="UCP010260"/>
    <property type="match status" value="1"/>
</dbReference>
<reference evidence="3" key="1">
    <citation type="journal article" date="2019" name="Int. J. Syst. Evol. Microbiol.">
        <title>The Global Catalogue of Microorganisms (GCM) 10K type strain sequencing project: providing services to taxonomists for standard genome sequencing and annotation.</title>
        <authorList>
            <consortium name="The Broad Institute Genomics Platform"/>
            <consortium name="The Broad Institute Genome Sequencing Center for Infectious Disease"/>
            <person name="Wu L."/>
            <person name="Ma J."/>
        </authorList>
    </citation>
    <scope>NUCLEOTIDE SEQUENCE [LARGE SCALE GENOMIC DNA]</scope>
    <source>
        <strain evidence="3">JCM 11496</strain>
    </source>
</reference>
<proteinExistence type="predicted"/>
<dbReference type="RefSeq" id="WP_343877018.1">
    <property type="nucleotide sequence ID" value="NZ_BAAAIJ010000001.1"/>
</dbReference>
<dbReference type="PANTHER" id="PTHR34202">
    <property type="entry name" value="UPF0548 PROTEIN"/>
    <property type="match status" value="1"/>
</dbReference>
<name>A0ABW4Q132_9MICC</name>
<accession>A0ABW4Q132</accession>
<comment type="caution">
    <text evidence="2">The sequence shown here is derived from an EMBL/GenBank/DDBJ whole genome shotgun (WGS) entry which is preliminary data.</text>
</comment>
<feature type="domain" description="DUF1990" evidence="1">
    <location>
        <begin position="7"/>
        <end position="168"/>
    </location>
</feature>
<evidence type="ECO:0000313" key="2">
    <source>
        <dbReference type="EMBL" id="MFD1845047.1"/>
    </source>
</evidence>
<sequence>MTTPDFTYPTIGLSQRGESPAGFRRVTRRVRVGAGHAAYVRLAEGILSWQLHRGAGLRVPPGQARASVGVDVVPAFGVGRLRLPAPCRVVWVEEPGDDDGGPQRAGFGYGTLPGHPERGEEAFIAVLEPDGAVYFEVFAFSQHANWFFTLGAPVARFFQELVTRRYLATAQRLAA</sequence>
<dbReference type="EMBL" id="JBHUGA010000001">
    <property type="protein sequence ID" value="MFD1845047.1"/>
    <property type="molecule type" value="Genomic_DNA"/>
</dbReference>
<evidence type="ECO:0000313" key="3">
    <source>
        <dbReference type="Proteomes" id="UP001597307"/>
    </source>
</evidence>
<gene>
    <name evidence="2" type="ORF">ACFSFX_00325</name>
</gene>
<dbReference type="PANTHER" id="PTHR34202:SF1">
    <property type="entry name" value="UPF0548 PROTEIN"/>
    <property type="match status" value="1"/>
</dbReference>
<keyword evidence="3" id="KW-1185">Reference proteome</keyword>
<protein>
    <submittedName>
        <fullName evidence="2">DUF1990 domain-containing protein</fullName>
    </submittedName>
</protein>
<dbReference type="Proteomes" id="UP001597307">
    <property type="component" value="Unassembled WGS sequence"/>
</dbReference>
<dbReference type="Pfam" id="PF09348">
    <property type="entry name" value="DUF1990"/>
    <property type="match status" value="1"/>
</dbReference>